<dbReference type="InterPro" id="IPR032675">
    <property type="entry name" value="LRR_dom_sf"/>
</dbReference>
<feature type="compositionally biased region" description="Basic and acidic residues" evidence="2">
    <location>
        <begin position="883"/>
        <end position="899"/>
    </location>
</feature>
<keyword evidence="1" id="KW-0677">Repeat</keyword>
<protein>
    <recommendedName>
        <fullName evidence="7">NB-ARC domain-containing protein</fullName>
    </recommendedName>
</protein>
<dbReference type="Gene3D" id="3.40.50.300">
    <property type="entry name" value="P-loop containing nucleotide triphosphate hydrolases"/>
    <property type="match status" value="1"/>
</dbReference>
<reference evidence="5" key="1">
    <citation type="submission" date="2020-10" db="EMBL/GenBank/DDBJ databases">
        <authorList>
            <person name="Han B."/>
            <person name="Lu T."/>
            <person name="Zhao Q."/>
            <person name="Huang X."/>
            <person name="Zhao Y."/>
        </authorList>
    </citation>
    <scope>NUCLEOTIDE SEQUENCE</scope>
</reference>
<dbReference type="GO" id="GO:0043531">
    <property type="term" value="F:ADP binding"/>
    <property type="evidence" value="ECO:0007669"/>
    <property type="project" value="InterPro"/>
</dbReference>
<dbReference type="InterPro" id="IPR055414">
    <property type="entry name" value="LRR_R13L4/SHOC2-like"/>
</dbReference>
<dbReference type="GO" id="GO:0098542">
    <property type="term" value="P:defense response to other organism"/>
    <property type="evidence" value="ECO:0007669"/>
    <property type="project" value="TreeGrafter"/>
</dbReference>
<dbReference type="Pfam" id="PF23598">
    <property type="entry name" value="LRR_14"/>
    <property type="match status" value="2"/>
</dbReference>
<feature type="domain" description="Disease resistance R13L4/SHOC-2-like LRR" evidence="4">
    <location>
        <begin position="594"/>
        <end position="664"/>
    </location>
</feature>
<feature type="region of interest" description="Disordered" evidence="2">
    <location>
        <begin position="1"/>
        <end position="27"/>
    </location>
</feature>
<accession>A0A811QJI9</accession>
<organism evidence="5 6">
    <name type="scientific">Miscanthus lutarioriparius</name>
    <dbReference type="NCBI Taxonomy" id="422564"/>
    <lineage>
        <taxon>Eukaryota</taxon>
        <taxon>Viridiplantae</taxon>
        <taxon>Streptophyta</taxon>
        <taxon>Embryophyta</taxon>
        <taxon>Tracheophyta</taxon>
        <taxon>Spermatophyta</taxon>
        <taxon>Magnoliopsida</taxon>
        <taxon>Liliopsida</taxon>
        <taxon>Poales</taxon>
        <taxon>Poaceae</taxon>
        <taxon>PACMAD clade</taxon>
        <taxon>Panicoideae</taxon>
        <taxon>Andropogonodae</taxon>
        <taxon>Andropogoneae</taxon>
        <taxon>Saccharinae</taxon>
        <taxon>Miscanthus</taxon>
    </lineage>
</organism>
<evidence type="ECO:0000313" key="6">
    <source>
        <dbReference type="Proteomes" id="UP000604825"/>
    </source>
</evidence>
<name>A0A811QJI9_9POAL</name>
<dbReference type="AlphaFoldDB" id="A0A811QJI9"/>
<feature type="domain" description="Disease resistance R13L4/SHOC-2-like LRR" evidence="4">
    <location>
        <begin position="741"/>
        <end position="847"/>
    </location>
</feature>
<dbReference type="InterPro" id="IPR027417">
    <property type="entry name" value="P-loop_NTPase"/>
</dbReference>
<dbReference type="PANTHER" id="PTHR23155:SF957">
    <property type="entry name" value="OS11G0606800 PROTEIN"/>
    <property type="match status" value="1"/>
</dbReference>
<keyword evidence="6" id="KW-1185">Reference proteome</keyword>
<gene>
    <name evidence="5" type="ORF">NCGR_LOCUS39786</name>
</gene>
<dbReference type="PRINTS" id="PR00364">
    <property type="entry name" value="DISEASERSIST"/>
</dbReference>
<dbReference type="Pfam" id="PF00931">
    <property type="entry name" value="NB-ARC"/>
    <property type="match status" value="1"/>
</dbReference>
<feature type="domain" description="NB-ARC" evidence="3">
    <location>
        <begin position="195"/>
        <end position="377"/>
    </location>
</feature>
<evidence type="ECO:0000256" key="2">
    <source>
        <dbReference type="SAM" id="MobiDB-lite"/>
    </source>
</evidence>
<dbReference type="PANTHER" id="PTHR23155">
    <property type="entry name" value="DISEASE RESISTANCE PROTEIN RP"/>
    <property type="match status" value="1"/>
</dbReference>
<dbReference type="SUPFAM" id="SSF52540">
    <property type="entry name" value="P-loop containing nucleoside triphosphate hydrolases"/>
    <property type="match status" value="1"/>
</dbReference>
<feature type="region of interest" description="Disordered" evidence="2">
    <location>
        <begin position="867"/>
        <end position="908"/>
    </location>
</feature>
<sequence length="908" mass="103279">MVPAAPNPEQQLERDVTAHQDSEEEEKTAAKIKKLLSKLKPLRARISQLLGPAGPHRVVTGDRGRRCLVLMETELSIIAALLTTLSPQHFDDAETKKWLGESLFAVPRLADRVLGEVDPSLHTLLRRASQCFHRRKSFSYSHYIFTVRRLYYIIQHPSSSRYRHLLLPSSDLGLITPQLAEADALLPLVGIDRPAKKILGWLAHQGKMDMNLRVMCIVGPVGIGKTTLAVELRNRLRQQHETSGGRYNFQCNVMAQVPRGTDRNIRLVQDILSQVSEPAATALSSDPSQAKTMKVLVRLISECLRDKRYFVIIDDIWEASDWEEIKVAFPNNNHGSRILITTRSTSTAWACCSDSYDGLDVHEMKPLSEMDSERLLLAKAVGSVDGCLPNNMKLHCDEILRRCEGIPLFIIGMADWLKDQYSDEDEDQYSDEDEEHQRFAIYCKERVPRLTEQALSSAFNDFPNDYLRLLLIYMSMFPYGYKFEKDRLILKWIDEGFFILTDYDDYGRYSDDIYFSNVRNLEAERLFSELVDSNVITCVASNRKHKQDEAEACQWQINHFMHQFLASKSAEMGFVFTTTTLNLLAESAAATTTECGNQTSSRMPRRSKMIFLRYLSVRNTRVSKLPHEIKELWALHTLDISYTQISELPLELFQLRDLWYLDLRGTRFLRALGDLHNLEVLAVTWSFHQSTDRDYCEALLSSIVKLEWLKSLTIHCGLGCSMEFLGSLEEWRAPLRLEKFKCLILGLDFIPGHAIVIGNEGFRKLQRFSLDSVLPRLTFQTGAMPRLKHLRLKFSSGPASEERVPSGISNLQMISEVVLSYSEWCVNSTSVKMTVKAVKEQVAKHRNPINLFINGVEDDVVQEVDEEAENATGTSWSGTDAGPGRDDAQAVHEEAKGVVEIEITEAES</sequence>
<dbReference type="Proteomes" id="UP000604825">
    <property type="component" value="Unassembled WGS sequence"/>
</dbReference>
<dbReference type="SUPFAM" id="SSF52047">
    <property type="entry name" value="RNI-like"/>
    <property type="match status" value="1"/>
</dbReference>
<comment type="caution">
    <text evidence="5">The sequence shown here is derived from an EMBL/GenBank/DDBJ whole genome shotgun (WGS) entry which is preliminary data.</text>
</comment>
<dbReference type="InterPro" id="IPR002182">
    <property type="entry name" value="NB-ARC"/>
</dbReference>
<dbReference type="OrthoDB" id="689447at2759"/>
<dbReference type="InterPro" id="IPR044974">
    <property type="entry name" value="Disease_R_plants"/>
</dbReference>
<evidence type="ECO:0000256" key="1">
    <source>
        <dbReference type="ARBA" id="ARBA00022737"/>
    </source>
</evidence>
<evidence type="ECO:0000313" key="5">
    <source>
        <dbReference type="EMBL" id="CAD6256277.1"/>
    </source>
</evidence>
<proteinExistence type="predicted"/>
<evidence type="ECO:0000259" key="3">
    <source>
        <dbReference type="Pfam" id="PF00931"/>
    </source>
</evidence>
<feature type="compositionally biased region" description="Basic and acidic residues" evidence="2">
    <location>
        <begin position="11"/>
        <end position="21"/>
    </location>
</feature>
<dbReference type="Gene3D" id="3.80.10.10">
    <property type="entry name" value="Ribonuclease Inhibitor"/>
    <property type="match status" value="1"/>
</dbReference>
<evidence type="ECO:0008006" key="7">
    <source>
        <dbReference type="Google" id="ProtNLM"/>
    </source>
</evidence>
<evidence type="ECO:0000259" key="4">
    <source>
        <dbReference type="Pfam" id="PF23598"/>
    </source>
</evidence>
<dbReference type="EMBL" id="CAJGYO010000010">
    <property type="protein sequence ID" value="CAD6256277.1"/>
    <property type="molecule type" value="Genomic_DNA"/>
</dbReference>